<name>A0A806FGP7_BIFAN</name>
<dbReference type="EMBL" id="CP002915">
    <property type="protein sequence ID" value="AEK29655.1"/>
    <property type="molecule type" value="Genomic_DNA"/>
</dbReference>
<organism evidence="1 2">
    <name type="scientific">Bifidobacterium animalis subsp. lactis CNCM I-2494</name>
    <dbReference type="NCBI Taxonomy" id="1042403"/>
    <lineage>
        <taxon>Bacteria</taxon>
        <taxon>Bacillati</taxon>
        <taxon>Actinomycetota</taxon>
        <taxon>Actinomycetes</taxon>
        <taxon>Bifidobacteriales</taxon>
        <taxon>Bifidobacteriaceae</taxon>
        <taxon>Bifidobacterium</taxon>
    </lineage>
</organism>
<sequence length="94" mass="10842">MFNHSNTAAILRRVAHCSPKISHFHEHTKSANVPWCFVVRRAIRMAAIIQTISRAELNARRTETAARIGTAKRAHPWTYSEFFRELSDFSARSF</sequence>
<protein>
    <submittedName>
        <fullName evidence="1">Uncharacterized protein</fullName>
    </submittedName>
</protein>
<dbReference type="Proteomes" id="UP000008394">
    <property type="component" value="Chromosome"/>
</dbReference>
<proteinExistence type="predicted"/>
<reference evidence="1 2" key="1">
    <citation type="journal article" date="2011" name="J. Bacteriol.">
        <title>Genome Sequence of the Probiotic Strain Bifidobacterium animalis subsp. lactis CNCM I-2494.</title>
        <authorList>
            <person name="Chervaux C."/>
            <person name="Grimaldi C."/>
            <person name="Bolotin A."/>
            <person name="Quinquis B."/>
            <person name="Legrain-Raspaud S."/>
            <person name="van Hylckama Vlieg J.E."/>
            <person name="Denariaz G."/>
            <person name="Smokvina T."/>
        </authorList>
    </citation>
    <scope>NUCLEOTIDE SEQUENCE [LARGE SCALE GENOMIC DNA]</scope>
    <source>
        <strain evidence="1 2">CNCM I-2494</strain>
    </source>
</reference>
<evidence type="ECO:0000313" key="2">
    <source>
        <dbReference type="Proteomes" id="UP000008394"/>
    </source>
</evidence>
<gene>
    <name evidence="1" type="ORF">BALAC2494_01729</name>
</gene>
<evidence type="ECO:0000313" key="1">
    <source>
        <dbReference type="EMBL" id="AEK29655.1"/>
    </source>
</evidence>
<accession>A0A806FGP7</accession>
<dbReference type="KEGG" id="bnm:BALAC2494_01729"/>
<dbReference type="AlphaFoldDB" id="A0A806FGP7"/>